<evidence type="ECO:0000313" key="4">
    <source>
        <dbReference type="Proteomes" id="UP000214365"/>
    </source>
</evidence>
<dbReference type="RefSeq" id="XP_020119094.1">
    <property type="nucleotide sequence ID" value="XM_020268228.1"/>
</dbReference>
<dbReference type="InterPro" id="IPR051057">
    <property type="entry name" value="PI-PLC_domain"/>
</dbReference>
<dbReference type="PANTHER" id="PTHR13593:SF140">
    <property type="entry name" value="PLC-LIKE PHOSPHODIESTERASE"/>
    <property type="match status" value="1"/>
</dbReference>
<accession>A0A225AI37</accession>
<feature type="signal peptide" evidence="2">
    <location>
        <begin position="1"/>
        <end position="19"/>
    </location>
</feature>
<feature type="region of interest" description="Disordered" evidence="1">
    <location>
        <begin position="83"/>
        <end position="114"/>
    </location>
</feature>
<gene>
    <name evidence="3" type="ORF">UA08_05501</name>
</gene>
<dbReference type="AlphaFoldDB" id="A0A225AI37"/>
<dbReference type="InterPro" id="IPR017946">
    <property type="entry name" value="PLC-like_Pdiesterase_TIM-brl"/>
</dbReference>
<dbReference type="Proteomes" id="UP000214365">
    <property type="component" value="Unassembled WGS sequence"/>
</dbReference>
<evidence type="ECO:0008006" key="5">
    <source>
        <dbReference type="Google" id="ProtNLM"/>
    </source>
</evidence>
<protein>
    <recommendedName>
        <fullName evidence="5">Secreted protein</fullName>
    </recommendedName>
</protein>
<dbReference type="Pfam" id="PF26146">
    <property type="entry name" value="PI-PLC_X"/>
    <property type="match status" value="1"/>
</dbReference>
<keyword evidence="2" id="KW-0732">Signal</keyword>
<proteinExistence type="predicted"/>
<organism evidence="3 4">
    <name type="scientific">Talaromyces atroroseus</name>
    <dbReference type="NCBI Taxonomy" id="1441469"/>
    <lineage>
        <taxon>Eukaryota</taxon>
        <taxon>Fungi</taxon>
        <taxon>Dikarya</taxon>
        <taxon>Ascomycota</taxon>
        <taxon>Pezizomycotina</taxon>
        <taxon>Eurotiomycetes</taxon>
        <taxon>Eurotiomycetidae</taxon>
        <taxon>Eurotiales</taxon>
        <taxon>Trichocomaceae</taxon>
        <taxon>Talaromyces</taxon>
        <taxon>Talaromyces sect. Trachyspermi</taxon>
    </lineage>
</organism>
<dbReference type="EMBL" id="LFMY01000008">
    <property type="protein sequence ID" value="OKL58973.1"/>
    <property type="molecule type" value="Genomic_DNA"/>
</dbReference>
<sequence length="441" mass="47750">MRSFLLAAVLLLTAALADSTTSADSTASVITLTGSQTTLDQDTRSFTYPSVTTTITLTSSTASASNGTGLSTSTSDSVTVLVGGHGTTSLPPNATATTASNSTSTTSSTPLPSNTQPCNGYVEFCDRSYSNITYVTAHNSPFDVKGNLASNQLYPVTTQLNDGIRMLQFQVHYQNGTMYLCHTDCSLINVGTLQSYLTTVAKWLDENPYEVITILMGNYDFVNVNNFTAPIVNSGLSKYAYEPPKIPMGLDDWPILSDMILMGNRAVIFMDYNANQTEVPYILDEFTQMWETPYSPTDPDFPCTEQRPPGISDEEISTIMYMANHNLNVDVSIEGFSILIPNTAVINSTNAVSGYRSLGLTAENCTATWGRPPNFLLVDYYNYGNFPGSVFEVAATINNVTYNGHCCGSNTSGALSLQSQFLDKACWMFILATASIVFNLV</sequence>
<dbReference type="GeneID" id="31005257"/>
<dbReference type="Gene3D" id="3.20.20.190">
    <property type="entry name" value="Phosphatidylinositol (PI) phosphodiesterase"/>
    <property type="match status" value="1"/>
</dbReference>
<comment type="caution">
    <text evidence="3">The sequence shown here is derived from an EMBL/GenBank/DDBJ whole genome shotgun (WGS) entry which is preliminary data.</text>
</comment>
<dbReference type="GO" id="GO:0006629">
    <property type="term" value="P:lipid metabolic process"/>
    <property type="evidence" value="ECO:0007669"/>
    <property type="project" value="InterPro"/>
</dbReference>
<reference evidence="3 4" key="1">
    <citation type="submission" date="2015-06" db="EMBL/GenBank/DDBJ databases">
        <title>Talaromyces atroroseus IBT 11181 draft genome.</title>
        <authorList>
            <person name="Rasmussen K.B."/>
            <person name="Rasmussen S."/>
            <person name="Petersen B."/>
            <person name="Sicheritz-Ponten T."/>
            <person name="Mortensen U.H."/>
            <person name="Thrane U."/>
        </authorList>
    </citation>
    <scope>NUCLEOTIDE SEQUENCE [LARGE SCALE GENOMIC DNA]</scope>
    <source>
        <strain evidence="3 4">IBT 11181</strain>
    </source>
</reference>
<name>A0A225AI37_TALAT</name>
<evidence type="ECO:0000313" key="3">
    <source>
        <dbReference type="EMBL" id="OKL58973.1"/>
    </source>
</evidence>
<dbReference type="OrthoDB" id="7984201at2759"/>
<keyword evidence="4" id="KW-1185">Reference proteome</keyword>
<dbReference type="GO" id="GO:0008081">
    <property type="term" value="F:phosphoric diester hydrolase activity"/>
    <property type="evidence" value="ECO:0007669"/>
    <property type="project" value="InterPro"/>
</dbReference>
<dbReference type="PANTHER" id="PTHR13593">
    <property type="match status" value="1"/>
</dbReference>
<evidence type="ECO:0000256" key="2">
    <source>
        <dbReference type="SAM" id="SignalP"/>
    </source>
</evidence>
<evidence type="ECO:0000256" key="1">
    <source>
        <dbReference type="SAM" id="MobiDB-lite"/>
    </source>
</evidence>
<dbReference type="SUPFAM" id="SSF51695">
    <property type="entry name" value="PLC-like phosphodiesterases"/>
    <property type="match status" value="1"/>
</dbReference>
<feature type="chain" id="PRO_5012781887" description="Secreted protein" evidence="2">
    <location>
        <begin position="20"/>
        <end position="441"/>
    </location>
</feature>
<dbReference type="STRING" id="1441469.A0A225AI37"/>